<evidence type="ECO:0000256" key="1">
    <source>
        <dbReference type="ARBA" id="ARBA00004442"/>
    </source>
</evidence>
<dbReference type="RefSeq" id="WP_058245755.1">
    <property type="nucleotide sequence ID" value="NZ_CYSE01000001.1"/>
</dbReference>
<dbReference type="Pfam" id="PF00691">
    <property type="entry name" value="OmpA"/>
    <property type="match status" value="1"/>
</dbReference>
<evidence type="ECO:0000256" key="5">
    <source>
        <dbReference type="SAM" id="SignalP"/>
    </source>
</evidence>
<evidence type="ECO:0000259" key="6">
    <source>
        <dbReference type="PROSITE" id="PS51123"/>
    </source>
</evidence>
<evidence type="ECO:0000313" key="8">
    <source>
        <dbReference type="Proteomes" id="UP000054935"/>
    </source>
</evidence>
<dbReference type="InterPro" id="IPR036737">
    <property type="entry name" value="OmpA-like_sf"/>
</dbReference>
<dbReference type="InterPro" id="IPR006664">
    <property type="entry name" value="OMP_bac"/>
</dbReference>
<name>A0A0P1FZV7_9RHOB</name>
<evidence type="ECO:0000313" key="7">
    <source>
        <dbReference type="EMBL" id="CUH74966.1"/>
    </source>
</evidence>
<gene>
    <name evidence="7" type="primary">rmpM</name>
    <name evidence="7" type="ORF">TRN7648_00174</name>
</gene>
<keyword evidence="8" id="KW-1185">Reference proteome</keyword>
<comment type="subcellular location">
    <subcellularLocation>
        <location evidence="1">Cell outer membrane</location>
    </subcellularLocation>
</comment>
<keyword evidence="2 4" id="KW-0472">Membrane</keyword>
<dbReference type="PRINTS" id="PR01021">
    <property type="entry name" value="OMPADOMAIN"/>
</dbReference>
<evidence type="ECO:0000256" key="4">
    <source>
        <dbReference type="PROSITE-ProRule" id="PRU00473"/>
    </source>
</evidence>
<dbReference type="InterPro" id="IPR006665">
    <property type="entry name" value="OmpA-like"/>
</dbReference>
<dbReference type="PANTHER" id="PTHR30329:SF21">
    <property type="entry name" value="LIPOPROTEIN YIAD-RELATED"/>
    <property type="match status" value="1"/>
</dbReference>
<dbReference type="CDD" id="cd07185">
    <property type="entry name" value="OmpA_C-like"/>
    <property type="match status" value="1"/>
</dbReference>
<sequence length="207" mass="22067">MIRTVLTALITVCAAGAQAQSIITLDDLDLGAPAPAPQASAADEMKDCILNPSACDNAEYGGGAAFSLEDVVNLGVIDHAEAKAQPQVAKAAPLPSIDIEILFAYDSDDLTPQAQGKLAELVQVLRDPRFDDQMLLFVGHTDGVGSASYNTALSQRRAQAVARYVQDVMDLPPSRIDARGVGFSRLKNVRNPDAAENRRVQLVLVQR</sequence>
<feature type="domain" description="OmpA-like" evidence="6">
    <location>
        <begin position="90"/>
        <end position="207"/>
    </location>
</feature>
<dbReference type="PANTHER" id="PTHR30329">
    <property type="entry name" value="STATOR ELEMENT OF FLAGELLAR MOTOR COMPLEX"/>
    <property type="match status" value="1"/>
</dbReference>
<protein>
    <submittedName>
        <fullName evidence="7">Outer membrane protein class 4</fullName>
    </submittedName>
</protein>
<dbReference type="Gene3D" id="3.30.1330.60">
    <property type="entry name" value="OmpA-like domain"/>
    <property type="match status" value="1"/>
</dbReference>
<keyword evidence="5" id="KW-0732">Signal</keyword>
<dbReference type="Proteomes" id="UP000054935">
    <property type="component" value="Unassembled WGS sequence"/>
</dbReference>
<dbReference type="GO" id="GO:0009279">
    <property type="term" value="C:cell outer membrane"/>
    <property type="evidence" value="ECO:0007669"/>
    <property type="project" value="UniProtKB-SubCell"/>
</dbReference>
<proteinExistence type="predicted"/>
<dbReference type="AlphaFoldDB" id="A0A0P1FZV7"/>
<keyword evidence="3" id="KW-0998">Cell outer membrane</keyword>
<organism evidence="7 8">
    <name type="scientific">Tropicibacter naphthalenivorans</name>
    <dbReference type="NCBI Taxonomy" id="441103"/>
    <lineage>
        <taxon>Bacteria</taxon>
        <taxon>Pseudomonadati</taxon>
        <taxon>Pseudomonadota</taxon>
        <taxon>Alphaproteobacteria</taxon>
        <taxon>Rhodobacterales</taxon>
        <taxon>Roseobacteraceae</taxon>
        <taxon>Tropicibacter</taxon>
    </lineage>
</organism>
<feature type="chain" id="PRO_5006062932" evidence="5">
    <location>
        <begin position="20"/>
        <end position="207"/>
    </location>
</feature>
<reference evidence="7 8" key="1">
    <citation type="submission" date="2015-09" db="EMBL/GenBank/DDBJ databases">
        <authorList>
            <consortium name="Swine Surveillance"/>
        </authorList>
    </citation>
    <scope>NUCLEOTIDE SEQUENCE [LARGE SCALE GENOMIC DNA]</scope>
    <source>
        <strain evidence="7 8">CECT 7648</strain>
    </source>
</reference>
<dbReference type="SUPFAM" id="SSF103088">
    <property type="entry name" value="OmpA-like"/>
    <property type="match status" value="1"/>
</dbReference>
<accession>A0A0P1FZV7</accession>
<evidence type="ECO:0000256" key="3">
    <source>
        <dbReference type="ARBA" id="ARBA00023237"/>
    </source>
</evidence>
<dbReference type="EMBL" id="CYSE01000001">
    <property type="protein sequence ID" value="CUH74966.1"/>
    <property type="molecule type" value="Genomic_DNA"/>
</dbReference>
<feature type="signal peptide" evidence="5">
    <location>
        <begin position="1"/>
        <end position="19"/>
    </location>
</feature>
<dbReference type="PROSITE" id="PS51123">
    <property type="entry name" value="OMPA_2"/>
    <property type="match status" value="1"/>
</dbReference>
<dbReference type="STRING" id="441103.TRN7648_00174"/>
<evidence type="ECO:0000256" key="2">
    <source>
        <dbReference type="ARBA" id="ARBA00023136"/>
    </source>
</evidence>
<dbReference type="InterPro" id="IPR050330">
    <property type="entry name" value="Bact_OuterMem_StrucFunc"/>
</dbReference>